<comment type="cofactor">
    <cofactor evidence="1">
        <name>Mg(2+)</name>
        <dbReference type="ChEBI" id="CHEBI:18420"/>
    </cofactor>
</comment>
<evidence type="ECO:0000256" key="1">
    <source>
        <dbReference type="ARBA" id="ARBA00001946"/>
    </source>
</evidence>
<protein>
    <submittedName>
        <fullName evidence="6">NUDIX domain-containing protein</fullName>
    </submittedName>
</protein>
<evidence type="ECO:0000256" key="4">
    <source>
        <dbReference type="ARBA" id="ARBA00022842"/>
    </source>
</evidence>
<keyword evidence="2" id="KW-0479">Metal-binding</keyword>
<dbReference type="PROSITE" id="PS51462">
    <property type="entry name" value="NUDIX"/>
    <property type="match status" value="1"/>
</dbReference>
<dbReference type="Gene3D" id="3.90.79.10">
    <property type="entry name" value="Nucleoside Triphosphate Pyrophosphohydrolase"/>
    <property type="match status" value="1"/>
</dbReference>
<dbReference type="Proteomes" id="UP001302257">
    <property type="component" value="Chromosome"/>
</dbReference>
<gene>
    <name evidence="6" type="ORF">RAN89_07405</name>
</gene>
<accession>A0ABZ0B3M7</accession>
<dbReference type="RefSeq" id="WP_313868958.1">
    <property type="nucleotide sequence ID" value="NZ_CP132507.1"/>
</dbReference>
<dbReference type="PIRSF" id="PIRSF037599">
    <property type="entry name" value="GDPMH"/>
    <property type="match status" value="1"/>
</dbReference>
<evidence type="ECO:0000259" key="5">
    <source>
        <dbReference type="PROSITE" id="PS51462"/>
    </source>
</evidence>
<dbReference type="CDD" id="cd03430">
    <property type="entry name" value="NUDIX_GDPMH_NudD"/>
    <property type="match status" value="1"/>
</dbReference>
<dbReference type="Pfam" id="PF00293">
    <property type="entry name" value="NUDIX"/>
    <property type="match status" value="1"/>
</dbReference>
<dbReference type="InterPro" id="IPR000086">
    <property type="entry name" value="NUDIX_hydrolase_dom"/>
</dbReference>
<dbReference type="InterPro" id="IPR033715">
    <property type="entry name" value="GDPMH"/>
</dbReference>
<sequence length="159" mass="17285">MLSKDVFLGVVDAAPLVAMDLVVVRGGTEILLGLRNNRPAQGFWFVPGGRIRKNETMQAALARVAHDELGLLLADLPVPPRHMGAFEHFYTDCFAGDVGVSTHYVVMGNLVQLPAGTELAAADAQHSALHWWPLAEAQASAEVHRFTKDYVDTILLSKI</sequence>
<dbReference type="PANTHER" id="PTHR43046">
    <property type="entry name" value="GDP-MANNOSE MANNOSYL HYDROLASE"/>
    <property type="match status" value="1"/>
</dbReference>
<dbReference type="PANTHER" id="PTHR43046:SF12">
    <property type="entry name" value="GDP-MANNOSE MANNOSYL HYDROLASE"/>
    <property type="match status" value="1"/>
</dbReference>
<dbReference type="EMBL" id="CP132507">
    <property type="protein sequence ID" value="WNO06245.1"/>
    <property type="molecule type" value="Genomic_DNA"/>
</dbReference>
<dbReference type="InterPro" id="IPR015797">
    <property type="entry name" value="NUDIX_hydrolase-like_dom_sf"/>
</dbReference>
<evidence type="ECO:0000256" key="2">
    <source>
        <dbReference type="ARBA" id="ARBA00022723"/>
    </source>
</evidence>
<keyword evidence="7" id="KW-1185">Reference proteome</keyword>
<evidence type="ECO:0000256" key="3">
    <source>
        <dbReference type="ARBA" id="ARBA00022801"/>
    </source>
</evidence>
<keyword evidence="4" id="KW-0460">Magnesium</keyword>
<evidence type="ECO:0000313" key="7">
    <source>
        <dbReference type="Proteomes" id="UP001302257"/>
    </source>
</evidence>
<proteinExistence type="predicted"/>
<reference evidence="6 7" key="1">
    <citation type="submission" date="2023-08" db="EMBL/GenBank/DDBJ databases">
        <title>Rhodoferax potami sp. nov. and Rhodoferax mekongensis sp. nov., isolated from the Mekong River in Thailand.</title>
        <authorList>
            <person name="Kitikhun S."/>
            <person name="Charoenyingcharoen P."/>
            <person name="Siriarchawattana P."/>
            <person name="Likhitrattanapisal S."/>
            <person name="Nilsakha T."/>
            <person name="Chanpet A."/>
            <person name="Rattanawaree P."/>
            <person name="Ingsriswang S."/>
        </authorList>
    </citation>
    <scope>NUCLEOTIDE SEQUENCE [LARGE SCALE GENOMIC DNA]</scope>
    <source>
        <strain evidence="6 7">TBRC 17307</strain>
    </source>
</reference>
<feature type="domain" description="Nudix hydrolase" evidence="5">
    <location>
        <begin position="13"/>
        <end position="156"/>
    </location>
</feature>
<name>A0ABZ0B3M7_9BURK</name>
<organism evidence="6 7">
    <name type="scientific">Rhodoferax mekongensis</name>
    <dbReference type="NCBI Taxonomy" id="3068341"/>
    <lineage>
        <taxon>Bacteria</taxon>
        <taxon>Pseudomonadati</taxon>
        <taxon>Pseudomonadota</taxon>
        <taxon>Betaproteobacteria</taxon>
        <taxon>Burkholderiales</taxon>
        <taxon>Comamonadaceae</taxon>
        <taxon>Rhodoferax</taxon>
    </lineage>
</organism>
<dbReference type="SUPFAM" id="SSF55811">
    <property type="entry name" value="Nudix"/>
    <property type="match status" value="1"/>
</dbReference>
<evidence type="ECO:0000313" key="6">
    <source>
        <dbReference type="EMBL" id="WNO06245.1"/>
    </source>
</evidence>
<keyword evidence="3" id="KW-0378">Hydrolase</keyword>